<comment type="subcellular location">
    <subcellularLocation>
        <location evidence="1">Nucleus</location>
    </subcellularLocation>
</comment>
<dbReference type="GO" id="GO:0140078">
    <property type="term" value="F:class I DNA-(apurinic or apyrimidinic site) endonuclease activity"/>
    <property type="evidence" value="ECO:0007669"/>
    <property type="project" value="UniProtKB-EC"/>
</dbReference>
<dbReference type="Gene3D" id="3.30.310.40">
    <property type="match status" value="1"/>
</dbReference>
<evidence type="ECO:0000256" key="6">
    <source>
        <dbReference type="ARBA" id="ARBA00023204"/>
    </source>
</evidence>
<name>A0A8T1F975_9STRA</name>
<dbReference type="EC" id="4.2.99.18" evidence="3"/>
<comment type="caution">
    <text evidence="15">The sequence shown here is derived from an EMBL/GenBank/DDBJ whole genome shotgun (WGS) entry which is preliminary data.</text>
</comment>
<dbReference type="SUPFAM" id="SSF55945">
    <property type="entry name" value="TATA-box binding protein-like"/>
    <property type="match status" value="1"/>
</dbReference>
<keyword evidence="9" id="KW-0511">Multifunctional enzyme</keyword>
<dbReference type="InterPro" id="IPR052054">
    <property type="entry name" value="Oxidative_DNA_repair_enzyme"/>
</dbReference>
<dbReference type="Proteomes" id="UP000760860">
    <property type="component" value="Unassembled WGS sequence"/>
</dbReference>
<evidence type="ECO:0000313" key="17">
    <source>
        <dbReference type="Proteomes" id="UP000697107"/>
    </source>
</evidence>
<evidence type="ECO:0000256" key="12">
    <source>
        <dbReference type="SAM" id="MobiDB-lite"/>
    </source>
</evidence>
<dbReference type="GO" id="GO:0003684">
    <property type="term" value="F:damaged DNA binding"/>
    <property type="evidence" value="ECO:0007669"/>
    <property type="project" value="InterPro"/>
</dbReference>
<evidence type="ECO:0000256" key="7">
    <source>
        <dbReference type="ARBA" id="ARBA00023239"/>
    </source>
</evidence>
<evidence type="ECO:0000256" key="2">
    <source>
        <dbReference type="ARBA" id="ARBA00010679"/>
    </source>
</evidence>
<protein>
    <recommendedName>
        <fullName evidence="3">DNA-(apurinic or apyrimidinic site) lyase</fullName>
        <ecNumber evidence="3">4.2.99.18</ecNumber>
    </recommendedName>
</protein>
<dbReference type="EMBL" id="RCMV01001344">
    <property type="protein sequence ID" value="KAG3209043.1"/>
    <property type="molecule type" value="Genomic_DNA"/>
</dbReference>
<dbReference type="FunFam" id="1.10.1670.10:FF:000005">
    <property type="entry name" value="N-glycosylase/DNA lyase OGG1"/>
    <property type="match status" value="1"/>
</dbReference>
<dbReference type="InterPro" id="IPR023170">
    <property type="entry name" value="HhH_base_excis_C"/>
</dbReference>
<gene>
    <name evidence="14" type="ORF">PC113_g20722</name>
    <name evidence="15" type="ORF">PC118_g20637</name>
    <name evidence="16" type="ORF">PC129_g19940</name>
</gene>
<dbReference type="SUPFAM" id="SSF48150">
    <property type="entry name" value="DNA-glycosylase"/>
    <property type="match status" value="1"/>
</dbReference>
<dbReference type="GO" id="GO:0005634">
    <property type="term" value="C:nucleus"/>
    <property type="evidence" value="ECO:0007669"/>
    <property type="project" value="UniProtKB-SubCell"/>
</dbReference>
<dbReference type="Gene3D" id="1.10.340.30">
    <property type="entry name" value="Hypothetical protein, domain 2"/>
    <property type="match status" value="1"/>
</dbReference>
<evidence type="ECO:0000256" key="5">
    <source>
        <dbReference type="ARBA" id="ARBA00022801"/>
    </source>
</evidence>
<evidence type="ECO:0000256" key="8">
    <source>
        <dbReference type="ARBA" id="ARBA00023242"/>
    </source>
</evidence>
<dbReference type="Pfam" id="PF00730">
    <property type="entry name" value="HhH-GPD"/>
    <property type="match status" value="1"/>
</dbReference>
<keyword evidence="6" id="KW-0234">DNA repair</keyword>
<evidence type="ECO:0000313" key="14">
    <source>
        <dbReference type="EMBL" id="KAG2832546.1"/>
    </source>
</evidence>
<dbReference type="InterPro" id="IPR011257">
    <property type="entry name" value="DNA_glycosylase"/>
</dbReference>
<evidence type="ECO:0000259" key="13">
    <source>
        <dbReference type="SMART" id="SM00478"/>
    </source>
</evidence>
<dbReference type="InterPro" id="IPR012904">
    <property type="entry name" value="OGG_N"/>
</dbReference>
<evidence type="ECO:0000313" key="15">
    <source>
        <dbReference type="EMBL" id="KAG2963893.1"/>
    </source>
</evidence>
<dbReference type="PANTHER" id="PTHR10242">
    <property type="entry name" value="8-OXOGUANINE DNA GLYCOSYLASE"/>
    <property type="match status" value="1"/>
</dbReference>
<dbReference type="Pfam" id="PF07934">
    <property type="entry name" value="OGG_N"/>
    <property type="match status" value="1"/>
</dbReference>
<dbReference type="VEuPathDB" id="FungiDB:PC110_g18068"/>
<comment type="catalytic activity">
    <reaction evidence="11">
        <text>2'-deoxyribonucleotide-(2'-deoxyribose 5'-phosphate)-2'-deoxyribonucleotide-DNA = a 3'-end 2'-deoxyribonucleotide-(2,3-dehydro-2,3-deoxyribose 5'-phosphate)-DNA + a 5'-end 5'-phospho-2'-deoxyribonucleoside-DNA + H(+)</text>
        <dbReference type="Rhea" id="RHEA:66592"/>
        <dbReference type="Rhea" id="RHEA-COMP:13180"/>
        <dbReference type="Rhea" id="RHEA-COMP:16897"/>
        <dbReference type="Rhea" id="RHEA-COMP:17067"/>
        <dbReference type="ChEBI" id="CHEBI:15378"/>
        <dbReference type="ChEBI" id="CHEBI:136412"/>
        <dbReference type="ChEBI" id="CHEBI:157695"/>
        <dbReference type="ChEBI" id="CHEBI:167181"/>
        <dbReference type="EC" id="4.2.99.18"/>
    </reaction>
</comment>
<dbReference type="Gene3D" id="1.10.1670.10">
    <property type="entry name" value="Helix-hairpin-Helix base-excision DNA repair enzymes (C-terminal)"/>
    <property type="match status" value="1"/>
</dbReference>
<evidence type="ECO:0000313" key="16">
    <source>
        <dbReference type="EMBL" id="KAG3209043.1"/>
    </source>
</evidence>
<evidence type="ECO:0000256" key="4">
    <source>
        <dbReference type="ARBA" id="ARBA00022763"/>
    </source>
</evidence>
<keyword evidence="10" id="KW-0326">Glycosidase</keyword>
<evidence type="ECO:0000256" key="9">
    <source>
        <dbReference type="ARBA" id="ARBA00023268"/>
    </source>
</evidence>
<keyword evidence="4" id="KW-0227">DNA damage</keyword>
<dbReference type="EMBL" id="RCML01001276">
    <property type="protein sequence ID" value="KAG2963893.1"/>
    <property type="molecule type" value="Genomic_DNA"/>
</dbReference>
<evidence type="ECO:0000256" key="11">
    <source>
        <dbReference type="ARBA" id="ARBA00044632"/>
    </source>
</evidence>
<proteinExistence type="inferred from homology"/>
<comment type="similarity">
    <text evidence="2">Belongs to the type-1 OGG1 family.</text>
</comment>
<keyword evidence="8" id="KW-0539">Nucleus</keyword>
<feature type="region of interest" description="Disordered" evidence="12">
    <location>
        <begin position="452"/>
        <end position="491"/>
    </location>
</feature>
<evidence type="ECO:0000256" key="10">
    <source>
        <dbReference type="ARBA" id="ARBA00023295"/>
    </source>
</evidence>
<dbReference type="Proteomes" id="UP000697107">
    <property type="component" value="Unassembled WGS sequence"/>
</dbReference>
<dbReference type="InterPro" id="IPR003265">
    <property type="entry name" value="HhH-GPD_domain"/>
</dbReference>
<dbReference type="CDD" id="cd00056">
    <property type="entry name" value="ENDO3c"/>
    <property type="match status" value="1"/>
</dbReference>
<dbReference type="AlphaFoldDB" id="A0A8T1F975"/>
<feature type="compositionally biased region" description="Basic residues" evidence="12">
    <location>
        <begin position="464"/>
        <end position="491"/>
    </location>
</feature>
<dbReference type="Proteomes" id="UP000735874">
    <property type="component" value="Unassembled WGS sequence"/>
</dbReference>
<evidence type="ECO:0000256" key="1">
    <source>
        <dbReference type="ARBA" id="ARBA00004123"/>
    </source>
</evidence>
<dbReference type="GO" id="GO:0006285">
    <property type="term" value="P:base-excision repair, AP site formation"/>
    <property type="evidence" value="ECO:0007669"/>
    <property type="project" value="TreeGrafter"/>
</dbReference>
<accession>A0A8T1F975</accession>
<feature type="domain" description="HhH-GPD" evidence="13">
    <location>
        <begin position="253"/>
        <end position="448"/>
    </location>
</feature>
<evidence type="ECO:0000256" key="3">
    <source>
        <dbReference type="ARBA" id="ARBA00012720"/>
    </source>
</evidence>
<dbReference type="SMART" id="SM00478">
    <property type="entry name" value="ENDO3c"/>
    <property type="match status" value="1"/>
</dbReference>
<dbReference type="GO" id="GO:0034039">
    <property type="term" value="F:8-oxo-7,8-dihydroguanine DNA N-glycosylase activity"/>
    <property type="evidence" value="ECO:0007669"/>
    <property type="project" value="TreeGrafter"/>
</dbReference>
<dbReference type="EMBL" id="RCMG01001237">
    <property type="protein sequence ID" value="KAG2832546.1"/>
    <property type="molecule type" value="Genomic_DNA"/>
</dbReference>
<organism evidence="15 17">
    <name type="scientific">Phytophthora cactorum</name>
    <dbReference type="NCBI Taxonomy" id="29920"/>
    <lineage>
        <taxon>Eukaryota</taxon>
        <taxon>Sar</taxon>
        <taxon>Stramenopiles</taxon>
        <taxon>Oomycota</taxon>
        <taxon>Peronosporomycetes</taxon>
        <taxon>Peronosporales</taxon>
        <taxon>Peronosporaceae</taxon>
        <taxon>Phytophthora</taxon>
    </lineage>
</organism>
<dbReference type="PANTHER" id="PTHR10242:SF2">
    <property type="entry name" value="N-GLYCOSYLASE_DNA LYASE"/>
    <property type="match status" value="1"/>
</dbReference>
<keyword evidence="5" id="KW-0378">Hydrolase</keyword>
<keyword evidence="7" id="KW-0456">Lyase</keyword>
<sequence length="491" mass="54952">MCSIRLNLVKRYTTADWWTRVISSRWPLAASTGIQDFNTSSEQLWLVSSLTQVATFFGKKRNTKLTLPSFQGSPLSSMRRSARLLVASSRSVKAVISGASTYGTSSPVLSASPAAISTPKSHVKTEKSNSDDWVSLCSTRELCCALTLESGQVFAWRRHPKHLATWLGVVGRRVFAVRERDDIVQFRCLHPSDLSAQEGVDELSHYFRLDIPADPLYERWMQPTDRMTEIISRLRGLRIVRQDPVECLFSFICSSNNNITRIQSMVDKLKATYGDLLYKEEDEEEQQSFYAFPSVDTLAVNCEEATLRALGFGYRAAFIVKTAKQLQELNGVSYLYRIRDGESVQQRVEKPESGEKAASYHAYQDELMVFAGVGRKVADCVALFSLEKLEAIPVDTHVWQIACRELDSTLSDRKSITPSVYRMVGDLFRTRFAPQAGWAHSVLFAGDLSAFKPDVPGGEEKPKAKQKSTKRKSKKASPKAATKRKTGATVA</sequence>
<dbReference type="GO" id="GO:0006289">
    <property type="term" value="P:nucleotide-excision repair"/>
    <property type="evidence" value="ECO:0007669"/>
    <property type="project" value="InterPro"/>
</dbReference>
<reference evidence="15" key="1">
    <citation type="submission" date="2018-10" db="EMBL/GenBank/DDBJ databases">
        <title>Effector identification in a new, highly contiguous assembly of the strawberry crown rot pathogen Phytophthora cactorum.</title>
        <authorList>
            <person name="Armitage A.D."/>
            <person name="Nellist C.F."/>
            <person name="Bates H."/>
            <person name="Vickerstaff R.J."/>
            <person name="Harrison R.J."/>
        </authorList>
    </citation>
    <scope>NUCLEOTIDE SEQUENCE</scope>
    <source>
        <strain evidence="14">15-7</strain>
        <strain evidence="15">P415</strain>
        <strain evidence="16">P421</strain>
    </source>
</reference>